<protein>
    <submittedName>
        <fullName evidence="2">Pimeloyl-ACP methyl ester carboxylesterase</fullName>
    </submittedName>
</protein>
<dbReference type="Gene3D" id="3.40.50.1820">
    <property type="entry name" value="alpha/beta hydrolase"/>
    <property type="match status" value="1"/>
</dbReference>
<evidence type="ECO:0000313" key="3">
    <source>
        <dbReference type="Proteomes" id="UP001244295"/>
    </source>
</evidence>
<dbReference type="InterPro" id="IPR000073">
    <property type="entry name" value="AB_hydrolase_1"/>
</dbReference>
<dbReference type="Pfam" id="PF00561">
    <property type="entry name" value="Abhydrolase_1"/>
    <property type="match status" value="1"/>
</dbReference>
<dbReference type="RefSeq" id="WP_307636826.1">
    <property type="nucleotide sequence ID" value="NZ_JAUSRR010000003.1"/>
</dbReference>
<dbReference type="SUPFAM" id="SSF53474">
    <property type="entry name" value="alpha/beta-Hydrolases"/>
    <property type="match status" value="1"/>
</dbReference>
<organism evidence="2 3">
    <name type="scientific">Variovorax boronicumulans</name>
    <dbReference type="NCBI Taxonomy" id="436515"/>
    <lineage>
        <taxon>Bacteria</taxon>
        <taxon>Pseudomonadati</taxon>
        <taxon>Pseudomonadota</taxon>
        <taxon>Betaproteobacteria</taxon>
        <taxon>Burkholderiales</taxon>
        <taxon>Comamonadaceae</taxon>
        <taxon>Variovorax</taxon>
    </lineage>
</organism>
<dbReference type="Proteomes" id="UP001244295">
    <property type="component" value="Unassembled WGS sequence"/>
</dbReference>
<dbReference type="InterPro" id="IPR029058">
    <property type="entry name" value="AB_hydrolase_fold"/>
</dbReference>
<evidence type="ECO:0000313" key="2">
    <source>
        <dbReference type="EMBL" id="MDP9923306.1"/>
    </source>
</evidence>
<name>A0AAW8DUJ9_9BURK</name>
<dbReference type="EMBL" id="JAUSRR010000003">
    <property type="protein sequence ID" value="MDP9923306.1"/>
    <property type="molecule type" value="Genomic_DNA"/>
</dbReference>
<evidence type="ECO:0000259" key="1">
    <source>
        <dbReference type="Pfam" id="PF00561"/>
    </source>
</evidence>
<proteinExistence type="predicted"/>
<comment type="caution">
    <text evidence="2">The sequence shown here is derived from an EMBL/GenBank/DDBJ whole genome shotgun (WGS) entry which is preliminary data.</text>
</comment>
<dbReference type="AlphaFoldDB" id="A0AAW8DUJ9"/>
<reference evidence="2" key="1">
    <citation type="submission" date="2023-07" db="EMBL/GenBank/DDBJ databases">
        <title>Sorghum-associated microbial communities from plants grown in Nebraska, USA.</title>
        <authorList>
            <person name="Schachtman D."/>
        </authorList>
    </citation>
    <scope>NUCLEOTIDE SEQUENCE</scope>
    <source>
        <strain evidence="2">DS2795</strain>
    </source>
</reference>
<sequence>MNASQTLAPPSRLLQWIEWRALGEVAGTLLTWPLLARAPRGDGHPVLVLPGLMTSDRSTVLLRTFLRQRGYDAHGWGQGNNFGPREGVSEAMLAQLDRLHASSGRKVSVIGWSLGGLYARMLAAQRPEAVRSVITLGSPIGGHPHATNAWRLYEFVSGKSAADTQEWATYSATPSAPTTSIWSRTDGIVAWRNSVQAPGKQAENIEVYASHMGIGANATVLYALADRLAQPEGGWRPFEPPSALQAVYPPKKVESQSTVLQGRA</sequence>
<gene>
    <name evidence="2" type="ORF">J2W25_002327</name>
</gene>
<accession>A0AAW8DUJ9</accession>
<feature type="domain" description="AB hydrolase-1" evidence="1">
    <location>
        <begin position="91"/>
        <end position="141"/>
    </location>
</feature>